<dbReference type="GeneID" id="41968974"/>
<dbReference type="InParanoid" id="A0A507AP05"/>
<dbReference type="OrthoDB" id="10256055at2759"/>
<evidence type="ECO:0000313" key="3">
    <source>
        <dbReference type="EMBL" id="TPX09211.1"/>
    </source>
</evidence>
<sequence length="344" mass="38354">MATTTILKPARTLRAPPVNAPGNLKPYRPSKQLPDWLIEEARGTPKVDFDPAIHLKIQDPAQVYTMEQIGLAGEGISNTAASDPFSLFTPDAILQFRRELFSEAVLANSQYASAFATNMIRGYGPELAPFIFAAWHHPTVLAHISKIAGIELVPVLSWDVGHVNASVNDPGAARSRDEKLETDPDMCAYAWHRDSYPFVCVTMLSDCANMRGGETVMRTGDGGTVKVRGPTQGTAVIMQGRYIEHLALKAVGGRERISMVTSFRPKDAMAKDECVLTSIRPISEPNTLYSQFTSYRFKTLEERFRIMMERVQENRGKFDLQGVKDFLEEQKEYIDATMGELVEY</sequence>
<keyword evidence="4" id="KW-1185">Reference proteome</keyword>
<dbReference type="Proteomes" id="UP000319257">
    <property type="component" value="Unassembled WGS sequence"/>
</dbReference>
<comment type="caution">
    <text evidence="2">The sequence shown here is derived from an EMBL/GenBank/DDBJ whole genome shotgun (WGS) entry which is preliminary data.</text>
</comment>
<proteinExistence type="predicted"/>
<evidence type="ECO:0008006" key="5">
    <source>
        <dbReference type="Google" id="ProtNLM"/>
    </source>
</evidence>
<dbReference type="EMBL" id="SKBQ01000006">
    <property type="protein sequence ID" value="TPX09067.1"/>
    <property type="molecule type" value="Genomic_DNA"/>
</dbReference>
<dbReference type="EMBL" id="SKBQ01000006">
    <property type="protein sequence ID" value="TPX09211.1"/>
    <property type="molecule type" value="Genomic_DNA"/>
</dbReference>
<organism evidence="2 4">
    <name type="scientific">Thyridium curvatum</name>
    <dbReference type="NCBI Taxonomy" id="1093900"/>
    <lineage>
        <taxon>Eukaryota</taxon>
        <taxon>Fungi</taxon>
        <taxon>Dikarya</taxon>
        <taxon>Ascomycota</taxon>
        <taxon>Pezizomycotina</taxon>
        <taxon>Sordariomycetes</taxon>
        <taxon>Sordariomycetidae</taxon>
        <taxon>Thyridiales</taxon>
        <taxon>Thyridiaceae</taxon>
        <taxon>Thyridium</taxon>
    </lineage>
</organism>
<dbReference type="STRING" id="1093900.A0A507AP05"/>
<gene>
    <name evidence="2" type="ORF">E0L32_001527</name>
    <name evidence="3" type="ORF">E0L32_001671</name>
</gene>
<evidence type="ECO:0000313" key="4">
    <source>
        <dbReference type="Proteomes" id="UP000319257"/>
    </source>
</evidence>
<name>A0A507AP05_9PEZI</name>
<accession>A0A507AP05</accession>
<dbReference type="PANTHER" id="PTHR41677:SF1">
    <property type="entry name" value="FE2OG DIOXYGENASE DOMAIN-CONTAINING PROTEIN"/>
    <property type="match status" value="1"/>
</dbReference>
<dbReference type="RefSeq" id="XP_030990778.1">
    <property type="nucleotide sequence ID" value="XM_031135616.1"/>
</dbReference>
<evidence type="ECO:0000256" key="1">
    <source>
        <dbReference type="SAM" id="MobiDB-lite"/>
    </source>
</evidence>
<evidence type="ECO:0000313" key="2">
    <source>
        <dbReference type="EMBL" id="TPX09067.1"/>
    </source>
</evidence>
<feature type="region of interest" description="Disordered" evidence="1">
    <location>
        <begin position="1"/>
        <end position="26"/>
    </location>
</feature>
<protein>
    <recommendedName>
        <fullName evidence="5">Fe2OG dioxygenase domain-containing protein</fullName>
    </recommendedName>
</protein>
<dbReference type="AlphaFoldDB" id="A0A507AP05"/>
<dbReference type="PANTHER" id="PTHR41677">
    <property type="entry name" value="YALI0B19030P"/>
    <property type="match status" value="1"/>
</dbReference>
<reference evidence="2 4" key="1">
    <citation type="submission" date="2019-06" db="EMBL/GenBank/DDBJ databases">
        <title>Draft genome sequence of the filamentous fungus Phialemoniopsis curvata isolated from diesel fuel.</title>
        <authorList>
            <person name="Varaljay V.A."/>
            <person name="Lyon W.J."/>
            <person name="Crouch A.L."/>
            <person name="Drake C.E."/>
            <person name="Hollomon J.M."/>
            <person name="Nadeau L.J."/>
            <person name="Nunn H.S."/>
            <person name="Stevenson B.S."/>
            <person name="Bojanowski C.L."/>
            <person name="Crookes-Goodson W.J."/>
        </authorList>
    </citation>
    <scope>NUCLEOTIDE SEQUENCE [LARGE SCALE GENOMIC DNA]</scope>
    <source>
        <strain evidence="2 4">D216</strain>
    </source>
</reference>